<dbReference type="Pfam" id="PF23140">
    <property type="entry name" value="Gp80"/>
    <property type="match status" value="1"/>
</dbReference>
<gene>
    <name evidence="1" type="ORF">M2319_004103</name>
</gene>
<dbReference type="Proteomes" id="UP001209755">
    <property type="component" value="Unassembled WGS sequence"/>
</dbReference>
<organism evidence="1 2">
    <name type="scientific">Rhodobium gokarnense</name>
    <dbReference type="NCBI Taxonomy" id="364296"/>
    <lineage>
        <taxon>Bacteria</taxon>
        <taxon>Pseudomonadati</taxon>
        <taxon>Pseudomonadota</taxon>
        <taxon>Alphaproteobacteria</taxon>
        <taxon>Hyphomicrobiales</taxon>
        <taxon>Rhodobiaceae</taxon>
        <taxon>Rhodobium</taxon>
    </lineage>
</organism>
<proteinExistence type="predicted"/>
<dbReference type="RefSeq" id="WP_264603322.1">
    <property type="nucleotide sequence ID" value="NZ_JAOQNS010000014.1"/>
</dbReference>
<sequence length="133" mass="14203">MAAMTRYLQKALLDHALGITAFTIPTELWGSLHTASPTESGSFDDEISDSGYSRQSIFGLMTETDLTSGTSQIDTVVNFGPADGDNGSVTYFAISDASSAGNMLLYGALANSQTFDTNDQFQLNPGQLIIKFD</sequence>
<protein>
    <submittedName>
        <fullName evidence="1">Uncharacterized protein</fullName>
    </submittedName>
</protein>
<dbReference type="EMBL" id="JAOQNS010000014">
    <property type="protein sequence ID" value="MCW2309744.1"/>
    <property type="molecule type" value="Genomic_DNA"/>
</dbReference>
<reference evidence="2" key="1">
    <citation type="submission" date="2023-07" db="EMBL/GenBank/DDBJ databases">
        <title>Genome sequencing of Purple Non-Sulfur Bacteria from various extreme environments.</title>
        <authorList>
            <person name="Mayer M."/>
        </authorList>
    </citation>
    <scope>NUCLEOTIDE SEQUENCE [LARGE SCALE GENOMIC DNA]</scope>
    <source>
        <strain evidence="2">DSM 17935</strain>
    </source>
</reference>
<evidence type="ECO:0000313" key="2">
    <source>
        <dbReference type="Proteomes" id="UP001209755"/>
    </source>
</evidence>
<comment type="caution">
    <text evidence="1">The sequence shown here is derived from an EMBL/GenBank/DDBJ whole genome shotgun (WGS) entry which is preliminary data.</text>
</comment>
<accession>A0ABT3HH66</accession>
<evidence type="ECO:0000313" key="1">
    <source>
        <dbReference type="EMBL" id="MCW2309744.1"/>
    </source>
</evidence>
<name>A0ABT3HH66_9HYPH</name>
<keyword evidence="2" id="KW-1185">Reference proteome</keyword>
<dbReference type="InterPro" id="IPR056908">
    <property type="entry name" value="Gp80-like"/>
</dbReference>